<comment type="subcellular location">
    <subcellularLocation>
        <location evidence="1">Membrane</location>
    </subcellularLocation>
</comment>
<dbReference type="PANTHER" id="PTHR48020">
    <property type="entry name" value="PROTON MYO-INOSITOL COTRANSPORTER"/>
    <property type="match status" value="1"/>
</dbReference>
<accession>A0ABD1FX67</accession>
<feature type="signal peptide" evidence="7">
    <location>
        <begin position="1"/>
        <end position="24"/>
    </location>
</feature>
<protein>
    <submittedName>
        <fullName evidence="8">Integrin alpha chain-like protein (Alpha-int1)</fullName>
    </submittedName>
</protein>
<keyword evidence="3" id="KW-0812">Transmembrane</keyword>
<evidence type="ECO:0000313" key="9">
    <source>
        <dbReference type="Proteomes" id="UP001567538"/>
    </source>
</evidence>
<dbReference type="Proteomes" id="UP001567538">
    <property type="component" value="Unassembled WGS sequence"/>
</dbReference>
<keyword evidence="7" id="KW-0732">Signal</keyword>
<evidence type="ECO:0000256" key="4">
    <source>
        <dbReference type="ARBA" id="ARBA00022989"/>
    </source>
</evidence>
<dbReference type="Pfam" id="PF00083">
    <property type="entry name" value="Sugar_tr"/>
    <property type="match status" value="1"/>
</dbReference>
<comment type="similarity">
    <text evidence="6">Belongs to the major facilitator superfamily. Phosphate:H(+) symporter (TC 2.A.1.9) family.</text>
</comment>
<gene>
    <name evidence="8" type="primary">INT1</name>
    <name evidence="8" type="ORF">AAHA92_28106</name>
</gene>
<keyword evidence="4" id="KW-1133">Transmembrane helix</keyword>
<proteinExistence type="inferred from homology"/>
<dbReference type="GO" id="GO:0016020">
    <property type="term" value="C:membrane"/>
    <property type="evidence" value="ECO:0007669"/>
    <property type="project" value="UniProtKB-SubCell"/>
</dbReference>
<dbReference type="InterPro" id="IPR050814">
    <property type="entry name" value="Myo-inositol_Transporter"/>
</dbReference>
<keyword evidence="9" id="KW-1185">Reference proteome</keyword>
<evidence type="ECO:0000256" key="2">
    <source>
        <dbReference type="ARBA" id="ARBA00022448"/>
    </source>
</evidence>
<name>A0ABD1FX67_SALDI</name>
<dbReference type="EMBL" id="JBEAFC010000011">
    <property type="protein sequence ID" value="KAL1535308.1"/>
    <property type="molecule type" value="Genomic_DNA"/>
</dbReference>
<evidence type="ECO:0000256" key="1">
    <source>
        <dbReference type="ARBA" id="ARBA00004370"/>
    </source>
</evidence>
<feature type="chain" id="PRO_5044770268" evidence="7">
    <location>
        <begin position="25"/>
        <end position="67"/>
    </location>
</feature>
<keyword evidence="2" id="KW-0813">Transport</keyword>
<evidence type="ECO:0000256" key="5">
    <source>
        <dbReference type="ARBA" id="ARBA00023136"/>
    </source>
</evidence>
<evidence type="ECO:0000256" key="3">
    <source>
        <dbReference type="ARBA" id="ARBA00022692"/>
    </source>
</evidence>
<sequence>MLGVSGLPAIIQFFLMLFLPESPCWLYMKKEKSDVIVVLSKIYDPFRLEDEIDQLATALEEEGHRKT</sequence>
<dbReference type="Gene3D" id="1.20.1250.20">
    <property type="entry name" value="MFS general substrate transporter like domains"/>
    <property type="match status" value="1"/>
</dbReference>
<evidence type="ECO:0000256" key="6">
    <source>
        <dbReference type="ARBA" id="ARBA00044504"/>
    </source>
</evidence>
<dbReference type="AlphaFoldDB" id="A0ABD1FX67"/>
<comment type="caution">
    <text evidence="8">The sequence shown here is derived from an EMBL/GenBank/DDBJ whole genome shotgun (WGS) entry which is preliminary data.</text>
</comment>
<keyword evidence="5" id="KW-0472">Membrane</keyword>
<dbReference type="PANTHER" id="PTHR48020:SF12">
    <property type="entry name" value="PROTON MYO-INOSITOL COTRANSPORTER"/>
    <property type="match status" value="1"/>
</dbReference>
<reference evidence="8 9" key="1">
    <citation type="submission" date="2024-06" db="EMBL/GenBank/DDBJ databases">
        <title>A chromosome level genome sequence of Diviner's sage (Salvia divinorum).</title>
        <authorList>
            <person name="Ford S.A."/>
            <person name="Ro D.-K."/>
            <person name="Ness R.W."/>
            <person name="Phillips M.A."/>
        </authorList>
    </citation>
    <scope>NUCLEOTIDE SEQUENCE [LARGE SCALE GENOMIC DNA]</scope>
    <source>
        <strain evidence="8">SAF-2024a</strain>
        <tissue evidence="8">Leaf</tissue>
    </source>
</reference>
<evidence type="ECO:0000313" key="8">
    <source>
        <dbReference type="EMBL" id="KAL1535308.1"/>
    </source>
</evidence>
<evidence type="ECO:0000256" key="7">
    <source>
        <dbReference type="SAM" id="SignalP"/>
    </source>
</evidence>
<organism evidence="8 9">
    <name type="scientific">Salvia divinorum</name>
    <name type="common">Maria pastora</name>
    <name type="synonym">Diviner's sage</name>
    <dbReference type="NCBI Taxonomy" id="28513"/>
    <lineage>
        <taxon>Eukaryota</taxon>
        <taxon>Viridiplantae</taxon>
        <taxon>Streptophyta</taxon>
        <taxon>Embryophyta</taxon>
        <taxon>Tracheophyta</taxon>
        <taxon>Spermatophyta</taxon>
        <taxon>Magnoliopsida</taxon>
        <taxon>eudicotyledons</taxon>
        <taxon>Gunneridae</taxon>
        <taxon>Pentapetalae</taxon>
        <taxon>asterids</taxon>
        <taxon>lamiids</taxon>
        <taxon>Lamiales</taxon>
        <taxon>Lamiaceae</taxon>
        <taxon>Nepetoideae</taxon>
        <taxon>Mentheae</taxon>
        <taxon>Salviinae</taxon>
        <taxon>Salvia</taxon>
        <taxon>Salvia subgen. Calosphace</taxon>
    </lineage>
</organism>
<dbReference type="InterPro" id="IPR036259">
    <property type="entry name" value="MFS_trans_sf"/>
</dbReference>
<dbReference type="InterPro" id="IPR005828">
    <property type="entry name" value="MFS_sugar_transport-like"/>
</dbReference>